<proteinExistence type="predicted"/>
<accession>A0A183VPU6</accession>
<dbReference type="WBParaSite" id="TREG1_22890.1">
    <property type="protein sequence ID" value="TREG1_22890.1"/>
    <property type="gene ID" value="TREG1_22890"/>
</dbReference>
<protein>
    <submittedName>
        <fullName evidence="3">IRS-type PTB domain-containing protein</fullName>
    </submittedName>
</protein>
<feature type="domain" description="Trematode PH-like" evidence="1">
    <location>
        <begin position="6"/>
        <end position="128"/>
    </location>
</feature>
<reference evidence="3" key="2">
    <citation type="submission" date="2023-11" db="UniProtKB">
        <authorList>
            <consortium name="WormBaseParasite"/>
        </authorList>
    </citation>
    <scope>IDENTIFICATION</scope>
</reference>
<dbReference type="InterPro" id="IPR057376">
    <property type="entry name" value="PH_trem"/>
</dbReference>
<evidence type="ECO:0000313" key="3">
    <source>
        <dbReference type="WBParaSite" id="TREG1_22890.1"/>
    </source>
</evidence>
<evidence type="ECO:0000313" key="2">
    <source>
        <dbReference type="Proteomes" id="UP000050795"/>
    </source>
</evidence>
<dbReference type="Pfam" id="PF25356">
    <property type="entry name" value="PH_trem"/>
    <property type="match status" value="1"/>
</dbReference>
<dbReference type="OrthoDB" id="6232781at2759"/>
<name>A0A183VPU6_TRIRE</name>
<dbReference type="AlphaFoldDB" id="A0A183VPU6"/>
<organism evidence="2 3">
    <name type="scientific">Trichobilharzia regenti</name>
    <name type="common">Nasal bird schistosome</name>
    <dbReference type="NCBI Taxonomy" id="157069"/>
    <lineage>
        <taxon>Eukaryota</taxon>
        <taxon>Metazoa</taxon>
        <taxon>Spiralia</taxon>
        <taxon>Lophotrochozoa</taxon>
        <taxon>Platyhelminthes</taxon>
        <taxon>Trematoda</taxon>
        <taxon>Digenea</taxon>
        <taxon>Strigeidida</taxon>
        <taxon>Schistosomatoidea</taxon>
        <taxon>Schistosomatidae</taxon>
        <taxon>Trichobilharzia</taxon>
    </lineage>
</organism>
<reference evidence="2" key="1">
    <citation type="submission" date="2022-06" db="EMBL/GenBank/DDBJ databases">
        <authorList>
            <person name="Berger JAMES D."/>
            <person name="Berger JAMES D."/>
        </authorList>
    </citation>
    <scope>NUCLEOTIDE SEQUENCE [LARGE SCALE GENOMIC DNA]</scope>
</reference>
<evidence type="ECO:0000259" key="1">
    <source>
        <dbReference type="Pfam" id="PF25356"/>
    </source>
</evidence>
<dbReference type="Proteomes" id="UP000050795">
    <property type="component" value="Unassembled WGS sequence"/>
</dbReference>
<keyword evidence="2" id="KW-1185">Reference proteome</keyword>
<sequence length="154" mass="18510">MMTENNELIYHTCYAYLIHHLPMKKNLKIFDRSTAENEIEKIKCVSPVRLCLVFTEDCLRIKRFGRNTNRYKWHTLFYEQIQFYYSTHDENNLIILGIISPSGRKRGYQYLYVENKDDLQKVEETLHQIAEHRLQILKQVPEISQININNSNNE</sequence>